<evidence type="ECO:0000256" key="1">
    <source>
        <dbReference type="ARBA" id="ARBA00006865"/>
    </source>
</evidence>
<dbReference type="STRING" id="748449.Halha_0265"/>
<dbReference type="InterPro" id="IPR000757">
    <property type="entry name" value="Beta-glucanase-like"/>
</dbReference>
<dbReference type="OrthoDB" id="9809583at2"/>
<evidence type="ECO:0000313" key="4">
    <source>
        <dbReference type="Proteomes" id="UP000010880"/>
    </source>
</evidence>
<dbReference type="PROSITE" id="PS51762">
    <property type="entry name" value="GH16_2"/>
    <property type="match status" value="1"/>
</dbReference>
<organism evidence="3 4">
    <name type="scientific">Halobacteroides halobius (strain ATCC 35273 / DSM 5150 / MD-1)</name>
    <dbReference type="NCBI Taxonomy" id="748449"/>
    <lineage>
        <taxon>Bacteria</taxon>
        <taxon>Bacillati</taxon>
        <taxon>Bacillota</taxon>
        <taxon>Clostridia</taxon>
        <taxon>Halanaerobiales</taxon>
        <taxon>Halobacteroidaceae</taxon>
        <taxon>Halobacteroides</taxon>
    </lineage>
</organism>
<dbReference type="AlphaFoldDB" id="L0K5J9"/>
<dbReference type="GO" id="GO:0005975">
    <property type="term" value="P:carbohydrate metabolic process"/>
    <property type="evidence" value="ECO:0007669"/>
    <property type="project" value="InterPro"/>
</dbReference>
<dbReference type="PANTHER" id="PTHR10963">
    <property type="entry name" value="GLYCOSYL HYDROLASE-RELATED"/>
    <property type="match status" value="1"/>
</dbReference>
<dbReference type="InterPro" id="IPR050546">
    <property type="entry name" value="Glycosyl_Hydrlase_16"/>
</dbReference>
<keyword evidence="4" id="KW-1185">Reference proteome</keyword>
<dbReference type="PANTHER" id="PTHR10963:SF55">
    <property type="entry name" value="GLYCOSIDE HYDROLASE FAMILY 16 PROTEIN"/>
    <property type="match status" value="1"/>
</dbReference>
<dbReference type="GO" id="GO:0004553">
    <property type="term" value="F:hydrolase activity, hydrolyzing O-glycosyl compounds"/>
    <property type="evidence" value="ECO:0007669"/>
    <property type="project" value="InterPro"/>
</dbReference>
<accession>L0K5J9</accession>
<dbReference type="PROSITE" id="PS51257">
    <property type="entry name" value="PROKAR_LIPOPROTEIN"/>
    <property type="match status" value="1"/>
</dbReference>
<dbReference type="Proteomes" id="UP000010880">
    <property type="component" value="Chromosome"/>
</dbReference>
<reference evidence="4" key="1">
    <citation type="submission" date="2012-02" db="EMBL/GenBank/DDBJ databases">
        <title>The complete genome of Halobacteroides halobius DSM 5150.</title>
        <authorList>
            <person name="Lucas S."/>
            <person name="Copeland A."/>
            <person name="Lapidus A."/>
            <person name="Glavina del Rio T."/>
            <person name="Dalin E."/>
            <person name="Tice H."/>
            <person name="Bruce D."/>
            <person name="Goodwin L."/>
            <person name="Pitluck S."/>
            <person name="Peters L."/>
            <person name="Mikhailova N."/>
            <person name="Gu W."/>
            <person name="Kyrpides N."/>
            <person name="Mavromatis K."/>
            <person name="Ivanova N."/>
            <person name="Brettin T."/>
            <person name="Detter J.C."/>
            <person name="Han C."/>
            <person name="Larimer F."/>
            <person name="Land M."/>
            <person name="Hauser L."/>
            <person name="Markowitz V."/>
            <person name="Cheng J.-F."/>
            <person name="Hugenholtz P."/>
            <person name="Woyke T."/>
            <person name="Wu D."/>
            <person name="Tindall B."/>
            <person name="Pomrenke H."/>
            <person name="Brambilla E."/>
            <person name="Klenk H.-P."/>
            <person name="Eisen J.A."/>
        </authorList>
    </citation>
    <scope>NUCLEOTIDE SEQUENCE [LARGE SCALE GENOMIC DNA]</scope>
    <source>
        <strain evidence="4">ATCC 35273 / DSM 5150 / MD-1</strain>
    </source>
</reference>
<evidence type="ECO:0000259" key="2">
    <source>
        <dbReference type="PROSITE" id="PS51762"/>
    </source>
</evidence>
<dbReference type="RefSeq" id="WP_015326002.1">
    <property type="nucleotide sequence ID" value="NC_019978.1"/>
</dbReference>
<gene>
    <name evidence="3" type="ordered locus">Halha_0265</name>
</gene>
<sequence>MFTTKWKLFFGLLLFLIIMILTACVNEGSIEKYTLTVNVEQATSTPTIKVYDDQEEIASQKGNPIQFNLSNGSYTIEIITDGYPTKTKEILINDDNETISLNPGKEWSLAWADEFDSLTLDSSNWTRQVLPAGTFNNEWQAYTDSSENSYIQMDTDGNNGAMVIEAKYNDQGLEMGNFTSARMITNEKVEYQYGKIAARIKVPEGQGIWPAFWMLGTNIDETGGDTSWPYCGEIDIMEKIGGSNTKEKTVHGTVHFANEANAYEYIGGSKTISEYLSADYHVYEIEWNADAIIWRLDGVEYHRQDMTDPMFDEFEAPFYILLNVAVGGNWPGYPDATTIFPQKMYIDWVRVYK</sequence>
<dbReference type="HOGENOM" id="CLU_019533_5_0_9"/>
<dbReference type="KEGG" id="hhl:Halha_0265"/>
<dbReference type="CDD" id="cd08023">
    <property type="entry name" value="GH16_laminarinase_like"/>
    <property type="match status" value="1"/>
</dbReference>
<dbReference type="InterPro" id="IPR013320">
    <property type="entry name" value="ConA-like_dom_sf"/>
</dbReference>
<proteinExistence type="inferred from homology"/>
<dbReference type="Pfam" id="PF00722">
    <property type="entry name" value="Glyco_hydro_16"/>
    <property type="match status" value="1"/>
</dbReference>
<dbReference type="EMBL" id="CP003359">
    <property type="protein sequence ID" value="AGB40276.1"/>
    <property type="molecule type" value="Genomic_DNA"/>
</dbReference>
<dbReference type="Gene3D" id="2.60.120.200">
    <property type="match status" value="1"/>
</dbReference>
<name>L0K5J9_HALHC</name>
<comment type="similarity">
    <text evidence="1">Belongs to the glycosyl hydrolase 16 family.</text>
</comment>
<dbReference type="eggNOG" id="COG2273">
    <property type="taxonomic scope" value="Bacteria"/>
</dbReference>
<evidence type="ECO:0000313" key="3">
    <source>
        <dbReference type="EMBL" id="AGB40276.1"/>
    </source>
</evidence>
<dbReference type="SUPFAM" id="SSF49899">
    <property type="entry name" value="Concanavalin A-like lectins/glucanases"/>
    <property type="match status" value="1"/>
</dbReference>
<feature type="domain" description="GH16" evidence="2">
    <location>
        <begin position="113"/>
        <end position="353"/>
    </location>
</feature>
<protein>
    <submittedName>
        <fullName evidence="3">Beta-glucanase/beta-glucan synthetase</fullName>
    </submittedName>
</protein>